<keyword evidence="1" id="KW-0175">Coiled coil</keyword>
<dbReference type="Pfam" id="PF00595">
    <property type="entry name" value="PDZ"/>
    <property type="match status" value="1"/>
</dbReference>
<feature type="compositionally biased region" description="Basic and acidic residues" evidence="2">
    <location>
        <begin position="1"/>
        <end position="11"/>
    </location>
</feature>
<dbReference type="InterPro" id="IPR001478">
    <property type="entry name" value="PDZ"/>
</dbReference>
<organism evidence="4 5">
    <name type="scientific">Chrysochromulina tobinii</name>
    <dbReference type="NCBI Taxonomy" id="1460289"/>
    <lineage>
        <taxon>Eukaryota</taxon>
        <taxon>Haptista</taxon>
        <taxon>Haptophyta</taxon>
        <taxon>Prymnesiophyceae</taxon>
        <taxon>Prymnesiales</taxon>
        <taxon>Chrysochromulinaceae</taxon>
        <taxon>Chrysochromulina</taxon>
    </lineage>
</organism>
<accession>A0A0M0JMT0</accession>
<feature type="domain" description="PDZ" evidence="3">
    <location>
        <begin position="138"/>
        <end position="195"/>
    </location>
</feature>
<dbReference type="EMBL" id="JWZX01002693">
    <property type="protein sequence ID" value="KOO27617.1"/>
    <property type="molecule type" value="Genomic_DNA"/>
</dbReference>
<evidence type="ECO:0000256" key="2">
    <source>
        <dbReference type="SAM" id="MobiDB-lite"/>
    </source>
</evidence>
<feature type="non-terminal residue" evidence="4">
    <location>
        <position position="384"/>
    </location>
</feature>
<gene>
    <name evidence="4" type="ORF">Ctob_011189</name>
</gene>
<reference evidence="5" key="1">
    <citation type="journal article" date="2015" name="PLoS Genet.">
        <title>Genome Sequence and Transcriptome Analyses of Chrysochromulina tobin: Metabolic Tools for Enhanced Algal Fitness in the Prominent Order Prymnesiales (Haptophyceae).</title>
        <authorList>
            <person name="Hovde B.T."/>
            <person name="Deodato C.R."/>
            <person name="Hunsperger H.M."/>
            <person name="Ryken S.A."/>
            <person name="Yost W."/>
            <person name="Jha R.K."/>
            <person name="Patterson J."/>
            <person name="Monnat R.J. Jr."/>
            <person name="Barlow S.B."/>
            <person name="Starkenburg S.R."/>
            <person name="Cattolico R.A."/>
        </authorList>
    </citation>
    <scope>NUCLEOTIDE SEQUENCE</scope>
    <source>
        <strain evidence="5">CCMP291</strain>
    </source>
</reference>
<dbReference type="SMART" id="SM00228">
    <property type="entry name" value="PDZ"/>
    <property type="match status" value="1"/>
</dbReference>
<evidence type="ECO:0000259" key="3">
    <source>
        <dbReference type="PROSITE" id="PS50106"/>
    </source>
</evidence>
<keyword evidence="5" id="KW-1185">Reference proteome</keyword>
<dbReference type="AlphaFoldDB" id="A0A0M0JMT0"/>
<evidence type="ECO:0000313" key="5">
    <source>
        <dbReference type="Proteomes" id="UP000037460"/>
    </source>
</evidence>
<evidence type="ECO:0000256" key="1">
    <source>
        <dbReference type="SAM" id="Coils"/>
    </source>
</evidence>
<evidence type="ECO:0000313" key="4">
    <source>
        <dbReference type="EMBL" id="KOO27617.1"/>
    </source>
</evidence>
<sequence length="384" mass="39674">MLKQMLEKADAPLDAPAHGPTAPSFAGTLAGELEEMVSALATDLRMETTRRMQLEQEITRLELTVEISRDLDAGGAAPAPSLRRSSFFAATPPVATPMPPLATPVPPLASPVPPVASPVPSSEAERQKRRRTFTFGPGSLGVTFKDAGGFVIINQVTAGSQAAKQGVAAGSKLISVSGKPMEGVISAAAVARVKEEMQRAAEQPMTMELESSAYDDPLGSPAWVDTPYHFTTEKALPAAATPATPAASPVPPMASPAPPEAAATGLGSLGPAWTRGELERPAGEKDMGGWKAAVYTEEQQARLGIDAEGKSVPKPAATPAPPEAGPAPTVAPETPEHAAMPADADLLASMLEGQDRDDDADWAEAVRAAASHVATLKAEKPALK</sequence>
<dbReference type="Proteomes" id="UP000037460">
    <property type="component" value="Unassembled WGS sequence"/>
</dbReference>
<protein>
    <recommendedName>
        <fullName evidence="3">PDZ domain-containing protein</fullName>
    </recommendedName>
</protein>
<feature type="region of interest" description="Disordered" evidence="2">
    <location>
        <begin position="239"/>
        <end position="262"/>
    </location>
</feature>
<name>A0A0M0JMT0_9EUKA</name>
<proteinExistence type="predicted"/>
<feature type="compositionally biased region" description="Low complexity" evidence="2">
    <location>
        <begin position="326"/>
        <end position="335"/>
    </location>
</feature>
<dbReference type="OrthoDB" id="10265454at2759"/>
<dbReference type="InterPro" id="IPR036034">
    <property type="entry name" value="PDZ_sf"/>
</dbReference>
<feature type="region of interest" description="Disordered" evidence="2">
    <location>
        <begin position="309"/>
        <end position="335"/>
    </location>
</feature>
<dbReference type="SUPFAM" id="SSF50156">
    <property type="entry name" value="PDZ domain-like"/>
    <property type="match status" value="1"/>
</dbReference>
<feature type="coiled-coil region" evidence="1">
    <location>
        <begin position="44"/>
        <end position="71"/>
    </location>
</feature>
<feature type="region of interest" description="Disordered" evidence="2">
    <location>
        <begin position="1"/>
        <end position="24"/>
    </location>
</feature>
<feature type="compositionally biased region" description="Pro residues" evidence="2">
    <location>
        <begin position="248"/>
        <end position="259"/>
    </location>
</feature>
<dbReference type="Gene3D" id="2.30.42.10">
    <property type="match status" value="1"/>
</dbReference>
<dbReference type="PROSITE" id="PS50106">
    <property type="entry name" value="PDZ"/>
    <property type="match status" value="1"/>
</dbReference>
<comment type="caution">
    <text evidence="4">The sequence shown here is derived from an EMBL/GenBank/DDBJ whole genome shotgun (WGS) entry which is preliminary data.</text>
</comment>
<feature type="compositionally biased region" description="Pro residues" evidence="2">
    <location>
        <begin position="316"/>
        <end position="325"/>
    </location>
</feature>
<dbReference type="PRINTS" id="PR01217">
    <property type="entry name" value="PRICHEXTENSN"/>
</dbReference>